<keyword evidence="2" id="KW-0862">Zinc</keyword>
<dbReference type="PANTHER" id="PTHR43401">
    <property type="entry name" value="L-THREONINE 3-DEHYDROGENASE"/>
    <property type="match status" value="1"/>
</dbReference>
<dbReference type="InterPro" id="IPR020843">
    <property type="entry name" value="ER"/>
</dbReference>
<evidence type="ECO:0000259" key="4">
    <source>
        <dbReference type="SMART" id="SM00829"/>
    </source>
</evidence>
<accession>A0A2U3LPZ1</accession>
<dbReference type="InterPro" id="IPR036291">
    <property type="entry name" value="NAD(P)-bd_dom_sf"/>
</dbReference>
<dbReference type="InterPro" id="IPR013154">
    <property type="entry name" value="ADH-like_N"/>
</dbReference>
<gene>
    <name evidence="5" type="ORF">SBF1_7210001</name>
</gene>
<evidence type="ECO:0000313" key="5">
    <source>
        <dbReference type="EMBL" id="SPF53995.1"/>
    </source>
</evidence>
<dbReference type="AlphaFoldDB" id="A0A2U3LPZ1"/>
<dbReference type="GO" id="GO:0046872">
    <property type="term" value="F:metal ion binding"/>
    <property type="evidence" value="ECO:0007669"/>
    <property type="project" value="UniProtKB-KW"/>
</dbReference>
<dbReference type="Pfam" id="PF00107">
    <property type="entry name" value="ADH_zinc_N"/>
    <property type="match status" value="1"/>
</dbReference>
<keyword evidence="1" id="KW-0479">Metal-binding</keyword>
<dbReference type="InterPro" id="IPR050129">
    <property type="entry name" value="Zn_alcohol_dh"/>
</dbReference>
<dbReference type="EMBL" id="OMOF01000692">
    <property type="protein sequence ID" value="SPF53995.1"/>
    <property type="molecule type" value="Genomic_DNA"/>
</dbReference>
<proteinExistence type="predicted"/>
<dbReference type="Proteomes" id="UP000238916">
    <property type="component" value="Unassembled WGS sequence"/>
</dbReference>
<dbReference type="Gene3D" id="3.90.180.10">
    <property type="entry name" value="Medium-chain alcohol dehydrogenases, catalytic domain"/>
    <property type="match status" value="1"/>
</dbReference>
<evidence type="ECO:0000256" key="1">
    <source>
        <dbReference type="ARBA" id="ARBA00022723"/>
    </source>
</evidence>
<dbReference type="PANTHER" id="PTHR43401:SF2">
    <property type="entry name" value="L-THREONINE 3-DEHYDROGENASE"/>
    <property type="match status" value="1"/>
</dbReference>
<sequence length="327" mass="35695">MFELYLNQPGDLVLREANALPAAKKDEVKLKIIYGGICGSDLKVYKGLISYAAYPLRPGHEVLGRIIEVGENVPYEIGTRVVVFPNTFCGVCEYCLQEKTNICIDKQPIGVSSDGVFAEEVIIESKYIVPIPEEIADEKAILIEPFAVTIHALKKANIRKGNSVAIIGCGTEGLFSVAIAKKLGAKVTIIDINANKWEIAKRLDENVRTIHPKDVKGELFDVVIEAAGVPASIEQSMEIVKPGGCIVAIGITCDPVNYPSLKIVRSEVSIFGSIIYTLKDFTEAIGYLKDPKFDLSPVLSKIVPYTDFHQAFDDAMGGNFAKIALKF</sequence>
<dbReference type="SUPFAM" id="SSF50129">
    <property type="entry name" value="GroES-like"/>
    <property type="match status" value="1"/>
</dbReference>
<evidence type="ECO:0000256" key="3">
    <source>
        <dbReference type="ARBA" id="ARBA00023002"/>
    </source>
</evidence>
<feature type="domain" description="Enoyl reductase (ER)" evidence="4">
    <location>
        <begin position="7"/>
        <end position="325"/>
    </location>
</feature>
<dbReference type="SUPFAM" id="SSF51735">
    <property type="entry name" value="NAD(P)-binding Rossmann-fold domains"/>
    <property type="match status" value="1"/>
</dbReference>
<keyword evidence="3" id="KW-0560">Oxidoreductase</keyword>
<reference evidence="6" key="1">
    <citation type="submission" date="2018-02" db="EMBL/GenBank/DDBJ databases">
        <authorList>
            <person name="Hausmann B."/>
        </authorList>
    </citation>
    <scope>NUCLEOTIDE SEQUENCE [LARGE SCALE GENOMIC DNA]</scope>
    <source>
        <strain evidence="6">Peat soil MAG SbF1</strain>
    </source>
</reference>
<evidence type="ECO:0000313" key="6">
    <source>
        <dbReference type="Proteomes" id="UP000238916"/>
    </source>
</evidence>
<name>A0A2U3LPZ1_9FIRM</name>
<dbReference type="InterPro" id="IPR013149">
    <property type="entry name" value="ADH-like_C"/>
</dbReference>
<dbReference type="SMART" id="SM00829">
    <property type="entry name" value="PKS_ER"/>
    <property type="match status" value="1"/>
</dbReference>
<organism evidence="5 6">
    <name type="scientific">Candidatus Desulfosporosinus infrequens</name>
    <dbReference type="NCBI Taxonomy" id="2043169"/>
    <lineage>
        <taxon>Bacteria</taxon>
        <taxon>Bacillati</taxon>
        <taxon>Bacillota</taxon>
        <taxon>Clostridia</taxon>
        <taxon>Eubacteriales</taxon>
        <taxon>Desulfitobacteriaceae</taxon>
        <taxon>Desulfosporosinus</taxon>
    </lineage>
</organism>
<protein>
    <submittedName>
        <fullName evidence="5">Alcohol dehydrogenase GroES domain protein</fullName>
    </submittedName>
</protein>
<dbReference type="Pfam" id="PF08240">
    <property type="entry name" value="ADH_N"/>
    <property type="match status" value="1"/>
</dbReference>
<dbReference type="GO" id="GO:0016491">
    <property type="term" value="F:oxidoreductase activity"/>
    <property type="evidence" value="ECO:0007669"/>
    <property type="project" value="UniProtKB-KW"/>
</dbReference>
<dbReference type="InterPro" id="IPR011032">
    <property type="entry name" value="GroES-like_sf"/>
</dbReference>
<dbReference type="Gene3D" id="3.40.50.720">
    <property type="entry name" value="NAD(P)-binding Rossmann-like Domain"/>
    <property type="match status" value="1"/>
</dbReference>
<evidence type="ECO:0000256" key="2">
    <source>
        <dbReference type="ARBA" id="ARBA00022833"/>
    </source>
</evidence>
<dbReference type="OrthoDB" id="9769198at2"/>